<evidence type="ECO:0000256" key="2">
    <source>
        <dbReference type="RuleBase" id="RU004324"/>
    </source>
</evidence>
<sequence length="305" mass="33285">MDQNLLFATNSNPDLVDEIVRLTGLRLANYRLGRFADGEVSLHLDSPVALKVAFALGSFFPPAENLIELLTLVNTLHINGVAKVVAVIPYMGYGKSDRLDHPSIPVNARLFVQALEMAGVDQFITLDLHSQIISRYFRTTHLELSAMNLFAKRIETLGLTDLTVVTPDQGGIDRATSYAKDLGKNDIVVIEKHRPADDETEVVKINGDVAGKNLIIIDDMIQTGKTIQTAAAALKQAGADDIYTAVTHFVYSAGALETLNNDVNFKKIFITNSIPVPAGVKLSEKFEVLPTQEILAYAIKPLLTS</sequence>
<dbReference type="GO" id="GO:0006015">
    <property type="term" value="P:5-phosphoribose 1-diphosphate biosynthetic process"/>
    <property type="evidence" value="ECO:0007669"/>
    <property type="project" value="TreeGrafter"/>
</dbReference>
<evidence type="ECO:0000313" key="5">
    <source>
        <dbReference type="EMBL" id="OGD71341.1"/>
    </source>
</evidence>
<dbReference type="CDD" id="cd06223">
    <property type="entry name" value="PRTases_typeI"/>
    <property type="match status" value="1"/>
</dbReference>
<dbReference type="GO" id="GO:0002189">
    <property type="term" value="C:ribose phosphate diphosphokinase complex"/>
    <property type="evidence" value="ECO:0007669"/>
    <property type="project" value="TreeGrafter"/>
</dbReference>
<accession>A0A1F5EVB2</accession>
<dbReference type="Gene3D" id="3.40.50.2020">
    <property type="match status" value="2"/>
</dbReference>
<feature type="domain" description="Phosphoribosyltransferase" evidence="3">
    <location>
        <begin position="140"/>
        <end position="274"/>
    </location>
</feature>
<evidence type="ECO:0000256" key="1">
    <source>
        <dbReference type="ARBA" id="ARBA00022727"/>
    </source>
</evidence>
<dbReference type="InterPro" id="IPR029057">
    <property type="entry name" value="PRTase-like"/>
</dbReference>
<dbReference type="Pfam" id="PF00156">
    <property type="entry name" value="Pribosyltran"/>
    <property type="match status" value="1"/>
</dbReference>
<dbReference type="NCBIfam" id="TIGR01251">
    <property type="entry name" value="ribP_PPkin"/>
    <property type="match status" value="1"/>
</dbReference>
<keyword evidence="1 2" id="KW-0545">Nucleotide biosynthesis</keyword>
<dbReference type="InterPro" id="IPR029099">
    <property type="entry name" value="Pribosyltran_N"/>
</dbReference>
<dbReference type="GO" id="GO:0000287">
    <property type="term" value="F:magnesium ion binding"/>
    <property type="evidence" value="ECO:0007669"/>
    <property type="project" value="InterPro"/>
</dbReference>
<comment type="similarity">
    <text evidence="2">Belongs to the ribose-phosphate pyrophosphokinase family.</text>
</comment>
<dbReference type="AlphaFoldDB" id="A0A1F5EVB2"/>
<dbReference type="SUPFAM" id="SSF53271">
    <property type="entry name" value="PRTase-like"/>
    <property type="match status" value="1"/>
</dbReference>
<dbReference type="GO" id="GO:0006164">
    <property type="term" value="P:purine nucleotide biosynthetic process"/>
    <property type="evidence" value="ECO:0007669"/>
    <property type="project" value="TreeGrafter"/>
</dbReference>
<protein>
    <submittedName>
        <fullName evidence="5">Uncharacterized protein</fullName>
    </submittedName>
</protein>
<dbReference type="EMBL" id="MFAH01000028">
    <property type="protein sequence ID" value="OGD71341.1"/>
    <property type="molecule type" value="Genomic_DNA"/>
</dbReference>
<dbReference type="Pfam" id="PF13793">
    <property type="entry name" value="Pribosyltran_N"/>
    <property type="match status" value="1"/>
</dbReference>
<evidence type="ECO:0000259" key="3">
    <source>
        <dbReference type="Pfam" id="PF00156"/>
    </source>
</evidence>
<dbReference type="PANTHER" id="PTHR10210:SF45">
    <property type="entry name" value="RIBOSE-PHOSPHATE PYROPHOSPHOKINASE 3, CHLOROPLASTIC"/>
    <property type="match status" value="1"/>
</dbReference>
<dbReference type="InterPro" id="IPR005946">
    <property type="entry name" value="Rib-P_diPkinase"/>
</dbReference>
<evidence type="ECO:0000313" key="6">
    <source>
        <dbReference type="Proteomes" id="UP000177390"/>
    </source>
</evidence>
<organism evidence="5 6">
    <name type="scientific">Candidatus Collierbacteria bacterium RIFCSPHIGHO2_02_FULL_49_10</name>
    <dbReference type="NCBI Taxonomy" id="1817723"/>
    <lineage>
        <taxon>Bacteria</taxon>
        <taxon>Candidatus Collieribacteriota</taxon>
    </lineage>
</organism>
<proteinExistence type="inferred from homology"/>
<dbReference type="SMART" id="SM01400">
    <property type="entry name" value="Pribosyltran_N"/>
    <property type="match status" value="1"/>
</dbReference>
<dbReference type="Proteomes" id="UP000177390">
    <property type="component" value="Unassembled WGS sequence"/>
</dbReference>
<evidence type="ECO:0000259" key="4">
    <source>
        <dbReference type="Pfam" id="PF13793"/>
    </source>
</evidence>
<feature type="domain" description="Ribose-phosphate pyrophosphokinase N-terminal" evidence="4">
    <location>
        <begin position="6"/>
        <end position="119"/>
    </location>
</feature>
<dbReference type="GO" id="GO:0005737">
    <property type="term" value="C:cytoplasm"/>
    <property type="evidence" value="ECO:0007669"/>
    <property type="project" value="TreeGrafter"/>
</dbReference>
<dbReference type="InterPro" id="IPR000836">
    <property type="entry name" value="PRTase_dom"/>
</dbReference>
<gene>
    <name evidence="5" type="ORF">A3D09_01060</name>
</gene>
<dbReference type="PANTHER" id="PTHR10210">
    <property type="entry name" value="RIBOSE-PHOSPHATE DIPHOSPHOKINASE FAMILY MEMBER"/>
    <property type="match status" value="1"/>
</dbReference>
<comment type="caution">
    <text evidence="5">The sequence shown here is derived from an EMBL/GenBank/DDBJ whole genome shotgun (WGS) entry which is preliminary data.</text>
</comment>
<reference evidence="5 6" key="1">
    <citation type="journal article" date="2016" name="Nat. Commun.">
        <title>Thousands of microbial genomes shed light on interconnected biogeochemical processes in an aquifer system.</title>
        <authorList>
            <person name="Anantharaman K."/>
            <person name="Brown C.T."/>
            <person name="Hug L.A."/>
            <person name="Sharon I."/>
            <person name="Castelle C.J."/>
            <person name="Probst A.J."/>
            <person name="Thomas B.C."/>
            <person name="Singh A."/>
            <person name="Wilkins M.J."/>
            <person name="Karaoz U."/>
            <person name="Brodie E.L."/>
            <person name="Williams K.H."/>
            <person name="Hubbard S.S."/>
            <person name="Banfield J.F."/>
        </authorList>
    </citation>
    <scope>NUCLEOTIDE SEQUENCE [LARGE SCALE GENOMIC DNA]</scope>
</reference>
<name>A0A1F5EVB2_9BACT</name>